<name>A0A161SKU5_9BRAD</name>
<evidence type="ECO:0000313" key="2">
    <source>
        <dbReference type="EMBL" id="KZD20662.1"/>
    </source>
</evidence>
<organism evidence="2 3">
    <name type="scientific">Tardiphaga robiniae</name>
    <dbReference type="NCBI Taxonomy" id="943830"/>
    <lineage>
        <taxon>Bacteria</taxon>
        <taxon>Pseudomonadati</taxon>
        <taxon>Pseudomonadota</taxon>
        <taxon>Alphaproteobacteria</taxon>
        <taxon>Hyphomicrobiales</taxon>
        <taxon>Nitrobacteraceae</taxon>
        <taxon>Tardiphaga</taxon>
    </lineage>
</organism>
<feature type="transmembrane region" description="Helical" evidence="1">
    <location>
        <begin position="202"/>
        <end position="235"/>
    </location>
</feature>
<dbReference type="EMBL" id="LVYV01000055">
    <property type="protein sequence ID" value="KZD20662.1"/>
    <property type="molecule type" value="Genomic_DNA"/>
</dbReference>
<evidence type="ECO:0000313" key="3">
    <source>
        <dbReference type="Proteomes" id="UP000076574"/>
    </source>
</evidence>
<feature type="transmembrane region" description="Helical" evidence="1">
    <location>
        <begin position="21"/>
        <end position="43"/>
    </location>
</feature>
<keyword evidence="3" id="KW-1185">Reference proteome</keyword>
<feature type="transmembrane region" description="Helical" evidence="1">
    <location>
        <begin position="481"/>
        <end position="500"/>
    </location>
</feature>
<sequence length="851" mass="94607">MKISDTSNSISAVKATLENRYLVLLTVLFILYLLPTLCGYPFWPGAATTAKAIRYDNIWDILTFSADHRPIREFIAKELWSGRLPLWMPHNILGLPILEQYEYQLLNPLEWLTYLGHDIWWTVLLCAYLFVGALGVEAIAEDLGASRLAAIGGAVSYVAAGHIPLFYSVPSWYAVTPILPWILYCISQLIACPRSAKHFVGLWLSVVLLLLSGQPQIILCTCYFTAFFFIAFLTIDTKNDYARARSAIAVCLAACALAILTAMPQIMPFAEFVVSKDAFTGHPFDLSGWRITAVNLLNLVFPWSMGVTPYENWTHDVAIRLKPSEDFPITYYAVGSLLASMGVCHAFRAHTAQRKRMIYAGTVIFTLCTISFYGMLNWPVWPFEFVHLARYTCPVLAALLSVMIALGLTSIEKHTRTDAILSFAIIGIGTLTLGYIILSNYRSEIVRSFSILEQVSILSITSLLSACAVTWMVIRPTSRTAVAALIIFIADATLQIRYGFTLAGDRYRYIPFLIALITAISFNYRNTRLLAPIIGSIGVIVAGWVYFYIKEARPWPAAEIPRAGLQKGDRIATSLLALSADSNMNYDLNVLGSRNPITFNSLQKFLFQPGLDIAKDAPPITTTIRDWRGFSDLTTGPEQELIRWTSYCAYRTRFNAISVNKIVAYRGGTIDEIAKYQGCESGLAPIDLGSARFSGYVDEQTTPRAYLASSCRPIGPNDVSLVVRDIHNISTAPFVENNGELLACESGQRSSAKPLTVRDLSPTIVEIDVPNDASGLVVLNDQYFKGWVTYADGLKITTYRVNSIMRGAIIRGGTKTIRFEYEPNFMPYLAASLSSLFLVLILTLSMRKRAM</sequence>
<keyword evidence="1" id="KW-0812">Transmembrane</keyword>
<proteinExistence type="predicted"/>
<feature type="transmembrane region" description="Helical" evidence="1">
    <location>
        <begin position="420"/>
        <end position="439"/>
    </location>
</feature>
<comment type="caution">
    <text evidence="2">The sequence shown here is derived from an EMBL/GenBank/DDBJ whole genome shotgun (WGS) entry which is preliminary data.</text>
</comment>
<dbReference type="PANTHER" id="PTHR38454">
    <property type="entry name" value="INTEGRAL MEMBRANE PROTEIN-RELATED"/>
    <property type="match status" value="1"/>
</dbReference>
<dbReference type="InterPro" id="IPR018580">
    <property type="entry name" value="Uncharacterised_YfhO"/>
</dbReference>
<dbReference type="Proteomes" id="UP000076574">
    <property type="component" value="Unassembled WGS sequence"/>
</dbReference>
<protein>
    <recommendedName>
        <fullName evidence="4">YfhO family protein</fullName>
    </recommendedName>
</protein>
<accession>A0A161SKU5</accession>
<feature type="transmembrane region" description="Helical" evidence="1">
    <location>
        <begin position="329"/>
        <end position="347"/>
    </location>
</feature>
<feature type="transmembrane region" description="Helical" evidence="1">
    <location>
        <begin position="825"/>
        <end position="844"/>
    </location>
</feature>
<feature type="transmembrane region" description="Helical" evidence="1">
    <location>
        <begin position="247"/>
        <end position="267"/>
    </location>
</feature>
<keyword evidence="1" id="KW-0472">Membrane</keyword>
<dbReference type="AlphaFoldDB" id="A0A161SKU5"/>
<keyword evidence="1" id="KW-1133">Transmembrane helix</keyword>
<reference evidence="2 3" key="1">
    <citation type="submission" date="2016-03" db="EMBL/GenBank/DDBJ databases">
        <title>Microsymbionts genomes from the relict species Vavilovia formosa (Stev.) Fed.</title>
        <authorList>
            <person name="Kopat V."/>
            <person name="Chirak E."/>
            <person name="Kimeklis A."/>
            <person name="Andronov E."/>
        </authorList>
    </citation>
    <scope>NUCLEOTIDE SEQUENCE [LARGE SCALE GENOMIC DNA]</scope>
    <source>
        <strain evidence="2 3">Vaf07</strain>
    </source>
</reference>
<feature type="transmembrane region" description="Helical" evidence="1">
    <location>
        <begin position="148"/>
        <end position="166"/>
    </location>
</feature>
<feature type="transmembrane region" description="Helical" evidence="1">
    <location>
        <begin position="451"/>
        <end position="474"/>
    </location>
</feature>
<feature type="transmembrane region" description="Helical" evidence="1">
    <location>
        <begin position="359"/>
        <end position="376"/>
    </location>
</feature>
<dbReference type="PANTHER" id="PTHR38454:SF1">
    <property type="entry name" value="INTEGRAL MEMBRANE PROTEIN"/>
    <property type="match status" value="1"/>
</dbReference>
<feature type="transmembrane region" description="Helical" evidence="1">
    <location>
        <begin position="506"/>
        <end position="522"/>
    </location>
</feature>
<feature type="transmembrane region" description="Helical" evidence="1">
    <location>
        <begin position="388"/>
        <end position="408"/>
    </location>
</feature>
<feature type="transmembrane region" description="Helical" evidence="1">
    <location>
        <begin position="119"/>
        <end position="136"/>
    </location>
</feature>
<evidence type="ECO:0008006" key="4">
    <source>
        <dbReference type="Google" id="ProtNLM"/>
    </source>
</evidence>
<feature type="transmembrane region" description="Helical" evidence="1">
    <location>
        <begin position="529"/>
        <end position="549"/>
    </location>
</feature>
<gene>
    <name evidence="2" type="ORF">A4A58_18185</name>
</gene>
<evidence type="ECO:0000256" key="1">
    <source>
        <dbReference type="SAM" id="Phobius"/>
    </source>
</evidence>